<dbReference type="Proteomes" id="UP000774326">
    <property type="component" value="Unassembled WGS sequence"/>
</dbReference>
<evidence type="ECO:0000313" key="1">
    <source>
        <dbReference type="EMBL" id="KAH3682359.1"/>
    </source>
</evidence>
<dbReference type="AlphaFoldDB" id="A0A9P8Q3T9"/>
<dbReference type="EMBL" id="JAEUBG010003758">
    <property type="protein sequence ID" value="KAH3682359.1"/>
    <property type="molecule type" value="Genomic_DNA"/>
</dbReference>
<organism evidence="1 2">
    <name type="scientific">Wickerhamomyces pijperi</name>
    <name type="common">Yeast</name>
    <name type="synonym">Pichia pijperi</name>
    <dbReference type="NCBI Taxonomy" id="599730"/>
    <lineage>
        <taxon>Eukaryota</taxon>
        <taxon>Fungi</taxon>
        <taxon>Dikarya</taxon>
        <taxon>Ascomycota</taxon>
        <taxon>Saccharomycotina</taxon>
        <taxon>Saccharomycetes</taxon>
        <taxon>Phaffomycetales</taxon>
        <taxon>Wickerhamomycetaceae</taxon>
        <taxon>Wickerhamomyces</taxon>
    </lineage>
</organism>
<evidence type="ECO:0000313" key="2">
    <source>
        <dbReference type="Proteomes" id="UP000774326"/>
    </source>
</evidence>
<keyword evidence="2" id="KW-1185">Reference proteome</keyword>
<gene>
    <name evidence="1" type="ORF">WICPIJ_006673</name>
</gene>
<reference evidence="1" key="1">
    <citation type="journal article" date="2021" name="Open Biol.">
        <title>Shared evolutionary footprints suggest mitochondrial oxidative damage underlies multiple complex I losses in fungi.</title>
        <authorList>
            <person name="Schikora-Tamarit M.A."/>
            <person name="Marcet-Houben M."/>
            <person name="Nosek J."/>
            <person name="Gabaldon T."/>
        </authorList>
    </citation>
    <scope>NUCLEOTIDE SEQUENCE</scope>
    <source>
        <strain evidence="1">CBS2887</strain>
    </source>
</reference>
<proteinExistence type="predicted"/>
<protein>
    <submittedName>
        <fullName evidence="1">Uncharacterized protein</fullName>
    </submittedName>
</protein>
<comment type="caution">
    <text evidence="1">The sequence shown here is derived from an EMBL/GenBank/DDBJ whole genome shotgun (WGS) entry which is preliminary data.</text>
</comment>
<accession>A0A9P8Q3T9</accession>
<sequence length="109" mass="11870">MNRCSLKRVSCFPLEFPMFAERVANGLVSKGSNINILSSTTSTIFLTALEFSLGSLEYPSFSFSASEEVSEPSPRKDLFSCFLVRCDSSSAVNGLTRTATATEDCMEAM</sequence>
<name>A0A9P8Q3T9_WICPI</name>
<reference evidence="1" key="2">
    <citation type="submission" date="2021-01" db="EMBL/GenBank/DDBJ databases">
        <authorList>
            <person name="Schikora-Tamarit M.A."/>
        </authorList>
    </citation>
    <scope>NUCLEOTIDE SEQUENCE</scope>
    <source>
        <strain evidence="1">CBS2887</strain>
    </source>
</reference>